<evidence type="ECO:0000313" key="2">
    <source>
        <dbReference type="EMBL" id="OCK77876.1"/>
    </source>
</evidence>
<dbReference type="AlphaFoldDB" id="A0A8E2E642"/>
<sequence length="322" mass="35347">MPPSASRRPADGAPFQRRKIRRPSRTGLDERGRTWKWREDNDVYDTAEHRSCESDRGWEKEPVVELMAEIYRVLDKLDWREGLQENGNRTGHGVAVEPEISIQYLATQPHDLLTPSRNRSPDIWISSFSSETTPPPSYDDSCADLPPDYASTDALASVQIPDYSLFPSLNPSLVSSVPACLRWSGATSPNSSILDEKFGYPDVDFSNCDPENIRTYAKKKAKQAAKQTQQSKWSGGNGDDGEKKEEGATGGDENGDAGGGDGGAGGNGGGGDGDGGGGGDDWGGWDDGKKKKKGKKGKAQEEEEERKRKEEEERKLQRLQKR</sequence>
<feature type="region of interest" description="Disordered" evidence="1">
    <location>
        <begin position="219"/>
        <end position="322"/>
    </location>
</feature>
<protein>
    <submittedName>
        <fullName evidence="2">Uncharacterized protein</fullName>
    </submittedName>
</protein>
<proteinExistence type="predicted"/>
<feature type="compositionally biased region" description="Gly residues" evidence="1">
    <location>
        <begin position="248"/>
        <end position="282"/>
    </location>
</feature>
<dbReference type="EMBL" id="KV745095">
    <property type="protein sequence ID" value="OCK77876.1"/>
    <property type="molecule type" value="Genomic_DNA"/>
</dbReference>
<reference evidence="2 3" key="1">
    <citation type="journal article" date="2016" name="Nat. Commun.">
        <title>Ectomycorrhizal ecology is imprinted in the genome of the dominant symbiotic fungus Cenococcum geophilum.</title>
        <authorList>
            <consortium name="DOE Joint Genome Institute"/>
            <person name="Peter M."/>
            <person name="Kohler A."/>
            <person name="Ohm R.A."/>
            <person name="Kuo A."/>
            <person name="Krutzmann J."/>
            <person name="Morin E."/>
            <person name="Arend M."/>
            <person name="Barry K.W."/>
            <person name="Binder M."/>
            <person name="Choi C."/>
            <person name="Clum A."/>
            <person name="Copeland A."/>
            <person name="Grisel N."/>
            <person name="Haridas S."/>
            <person name="Kipfer T."/>
            <person name="LaButti K."/>
            <person name="Lindquist E."/>
            <person name="Lipzen A."/>
            <person name="Maire R."/>
            <person name="Meier B."/>
            <person name="Mihaltcheva S."/>
            <person name="Molinier V."/>
            <person name="Murat C."/>
            <person name="Poggeler S."/>
            <person name="Quandt C.A."/>
            <person name="Sperisen C."/>
            <person name="Tritt A."/>
            <person name="Tisserant E."/>
            <person name="Crous P.W."/>
            <person name="Henrissat B."/>
            <person name="Nehls U."/>
            <person name="Egli S."/>
            <person name="Spatafora J.W."/>
            <person name="Grigoriev I.V."/>
            <person name="Martin F.M."/>
        </authorList>
    </citation>
    <scope>NUCLEOTIDE SEQUENCE [LARGE SCALE GENOMIC DNA]</scope>
    <source>
        <strain evidence="2 3">CBS 459.81</strain>
    </source>
</reference>
<feature type="region of interest" description="Disordered" evidence="1">
    <location>
        <begin position="124"/>
        <end position="146"/>
    </location>
</feature>
<feature type="compositionally biased region" description="Basic and acidic residues" evidence="1">
    <location>
        <begin position="305"/>
        <end position="316"/>
    </location>
</feature>
<organism evidence="2 3">
    <name type="scientific">Lepidopterella palustris CBS 459.81</name>
    <dbReference type="NCBI Taxonomy" id="1314670"/>
    <lineage>
        <taxon>Eukaryota</taxon>
        <taxon>Fungi</taxon>
        <taxon>Dikarya</taxon>
        <taxon>Ascomycota</taxon>
        <taxon>Pezizomycotina</taxon>
        <taxon>Dothideomycetes</taxon>
        <taxon>Pleosporomycetidae</taxon>
        <taxon>Mytilinidiales</taxon>
        <taxon>Argynnaceae</taxon>
        <taxon>Lepidopterella</taxon>
    </lineage>
</organism>
<accession>A0A8E2E642</accession>
<keyword evidence="3" id="KW-1185">Reference proteome</keyword>
<evidence type="ECO:0000313" key="3">
    <source>
        <dbReference type="Proteomes" id="UP000250266"/>
    </source>
</evidence>
<name>A0A8E2E642_9PEZI</name>
<feature type="region of interest" description="Disordered" evidence="1">
    <location>
        <begin position="1"/>
        <end position="33"/>
    </location>
</feature>
<dbReference type="Proteomes" id="UP000250266">
    <property type="component" value="Unassembled WGS sequence"/>
</dbReference>
<gene>
    <name evidence="2" type="ORF">K432DRAFT_108150</name>
</gene>
<dbReference type="OrthoDB" id="5244639at2759"/>
<evidence type="ECO:0000256" key="1">
    <source>
        <dbReference type="SAM" id="MobiDB-lite"/>
    </source>
</evidence>